<accession>A0AA39YRN3</accession>
<comment type="caution">
    <text evidence="2">The sequence shown here is derived from an EMBL/GenBank/DDBJ whole genome shotgun (WGS) entry which is preliminary data.</text>
</comment>
<feature type="region of interest" description="Disordered" evidence="1">
    <location>
        <begin position="393"/>
        <end position="524"/>
    </location>
</feature>
<protein>
    <submittedName>
        <fullName evidence="2">Uncharacterized protein</fullName>
    </submittedName>
</protein>
<proteinExistence type="predicted"/>
<dbReference type="Proteomes" id="UP001174936">
    <property type="component" value="Unassembled WGS sequence"/>
</dbReference>
<feature type="compositionally biased region" description="Basic and acidic residues" evidence="1">
    <location>
        <begin position="208"/>
        <end position="254"/>
    </location>
</feature>
<feature type="compositionally biased region" description="Basic and acidic residues" evidence="1">
    <location>
        <begin position="652"/>
        <end position="670"/>
    </location>
</feature>
<sequence>MAAPLRPPLGLPSPHPDGSDDPYFEDQWSDDPGDEHDEAHRRRTRTHNISSRTGRSPFMPSGQGARGETVPYGRPTPQRADTEPFPPASGLRTRPYTGYYGPPPPSRTPFTPRETYATPTGGYTHGPDYYPSGYGTSYTTAPPPETIPYSSHPYPSTPADPSYGYTSPYQSSTPQPFGTSYNDGRTGVRGPTIRVRKTQVEPQPEPLPRLRREDIEREREREAAEKRWRESQRQKQRSEKEAERKEREATKRDLDRLRRDKLKLKVERLQQQLKLERSRQPTQSDFEPSIRPHDLIDYLHTLREQETRRSLVERPDSVTRLLQDIAEIADAKREAQTRQERLHLLGGLPVRARSRSSFGDVSHEISQRRLIEEVMMDILRGGALDEDVSRLPLPARSHHTGRSGEDIFPEDDFLRMPRTYQDEDSGASPRSRYSDAHSDAHVGTSSPRHRTGDPGPSIMRDRDPYLSPEPSRYGRHSVPPLERRQTAPPPGLTPIRKVSTPGSSKRPRGSDFSSDHSLAADRGEYTAAAYDRRAEVLRRTEQFAEQYQDQDQMPQRAGHYREEPPLRREHFQNEPPRPERPRDDTPRRMDADWPDIRRADSHRSSGTRKSSMSVPRPARSPERRRDRSRVAFREQDPAGGRPIIDDTSESESGGRLRREGSYRIAGDRVSGRRYNPRDATPPHAPEAPRSETPTVTGSARPPRRPQVEDDWSDDDGGRFMSRESTVGR</sequence>
<evidence type="ECO:0000313" key="3">
    <source>
        <dbReference type="Proteomes" id="UP001174936"/>
    </source>
</evidence>
<feature type="region of interest" description="Disordered" evidence="1">
    <location>
        <begin position="1"/>
        <end position="254"/>
    </location>
</feature>
<gene>
    <name evidence="2" type="ORF">B0T16DRAFT_59574</name>
</gene>
<feature type="compositionally biased region" description="Acidic residues" evidence="1">
    <location>
        <begin position="19"/>
        <end position="36"/>
    </location>
</feature>
<dbReference type="AlphaFoldDB" id="A0AA39YRN3"/>
<feature type="compositionally biased region" description="Basic and acidic residues" evidence="1">
    <location>
        <begin position="619"/>
        <end position="636"/>
    </location>
</feature>
<feature type="compositionally biased region" description="Polar residues" evidence="1">
    <location>
        <begin position="164"/>
        <end position="183"/>
    </location>
</feature>
<feature type="region of interest" description="Disordered" evidence="1">
    <location>
        <begin position="541"/>
        <end position="728"/>
    </location>
</feature>
<evidence type="ECO:0000256" key="1">
    <source>
        <dbReference type="SAM" id="MobiDB-lite"/>
    </source>
</evidence>
<organism evidence="2 3">
    <name type="scientific">Cercophora newfieldiana</name>
    <dbReference type="NCBI Taxonomy" id="92897"/>
    <lineage>
        <taxon>Eukaryota</taxon>
        <taxon>Fungi</taxon>
        <taxon>Dikarya</taxon>
        <taxon>Ascomycota</taxon>
        <taxon>Pezizomycotina</taxon>
        <taxon>Sordariomycetes</taxon>
        <taxon>Sordariomycetidae</taxon>
        <taxon>Sordariales</taxon>
        <taxon>Lasiosphaeriaceae</taxon>
        <taxon>Cercophora</taxon>
    </lineage>
</organism>
<feature type="compositionally biased region" description="Basic and acidic residues" evidence="1">
    <location>
        <begin position="559"/>
        <end position="603"/>
    </location>
</feature>
<dbReference type="EMBL" id="JAULSV010000001">
    <property type="protein sequence ID" value="KAK0657389.1"/>
    <property type="molecule type" value="Genomic_DNA"/>
</dbReference>
<evidence type="ECO:0000313" key="2">
    <source>
        <dbReference type="EMBL" id="KAK0657389.1"/>
    </source>
</evidence>
<feature type="compositionally biased region" description="Polar residues" evidence="1">
    <location>
        <begin position="543"/>
        <end position="553"/>
    </location>
</feature>
<keyword evidence="3" id="KW-1185">Reference proteome</keyword>
<feature type="compositionally biased region" description="Pro residues" evidence="1">
    <location>
        <begin position="1"/>
        <end position="15"/>
    </location>
</feature>
<reference evidence="2" key="1">
    <citation type="submission" date="2023-06" db="EMBL/GenBank/DDBJ databases">
        <title>Genome-scale phylogeny and comparative genomics of the fungal order Sordariales.</title>
        <authorList>
            <consortium name="Lawrence Berkeley National Laboratory"/>
            <person name="Hensen N."/>
            <person name="Bonometti L."/>
            <person name="Westerberg I."/>
            <person name="Brannstrom I.O."/>
            <person name="Guillou S."/>
            <person name="Cros-Aarteil S."/>
            <person name="Calhoun S."/>
            <person name="Haridas S."/>
            <person name="Kuo A."/>
            <person name="Mondo S."/>
            <person name="Pangilinan J."/>
            <person name="Riley R."/>
            <person name="Labutti K."/>
            <person name="Andreopoulos B."/>
            <person name="Lipzen A."/>
            <person name="Chen C."/>
            <person name="Yanf M."/>
            <person name="Daum C."/>
            <person name="Ng V."/>
            <person name="Clum A."/>
            <person name="Steindorff A."/>
            <person name="Ohm R."/>
            <person name="Martin F."/>
            <person name="Silar P."/>
            <person name="Natvig D."/>
            <person name="Lalanne C."/>
            <person name="Gautier V."/>
            <person name="Ament-Velasquez S.L."/>
            <person name="Kruys A."/>
            <person name="Hutchinson M.I."/>
            <person name="Powell A.J."/>
            <person name="Barry K."/>
            <person name="Miller A.N."/>
            <person name="Grigoriev I.V."/>
            <person name="Debuchy R."/>
            <person name="Gladieux P."/>
            <person name="Thoren M.H."/>
            <person name="Johannesson H."/>
        </authorList>
    </citation>
    <scope>NUCLEOTIDE SEQUENCE</scope>
    <source>
        <strain evidence="2">SMH2532-1</strain>
    </source>
</reference>
<name>A0AA39YRN3_9PEZI</name>
<feature type="compositionally biased region" description="Low complexity" evidence="1">
    <location>
        <begin position="126"/>
        <end position="140"/>
    </location>
</feature>